<gene>
    <name evidence="2" type="ORF">LHA_2998</name>
</gene>
<organism evidence="2 3">
    <name type="scientific">Legionella hackeliae</name>
    <dbReference type="NCBI Taxonomy" id="449"/>
    <lineage>
        <taxon>Bacteria</taxon>
        <taxon>Pseudomonadati</taxon>
        <taxon>Pseudomonadota</taxon>
        <taxon>Gammaproteobacteria</taxon>
        <taxon>Legionellales</taxon>
        <taxon>Legionellaceae</taxon>
        <taxon>Legionella</taxon>
    </lineage>
</organism>
<dbReference type="AlphaFoldDB" id="A0A0A8UZ03"/>
<keyword evidence="1" id="KW-0175">Coiled coil</keyword>
<dbReference type="STRING" id="449.LHA_2998"/>
<dbReference type="HOGENOM" id="CLU_351194_0_0_6"/>
<evidence type="ECO:0000256" key="1">
    <source>
        <dbReference type="SAM" id="Coils"/>
    </source>
</evidence>
<name>A0A0A8UZ03_LEGHA</name>
<feature type="coiled-coil region" evidence="1">
    <location>
        <begin position="402"/>
        <end position="429"/>
    </location>
</feature>
<dbReference type="Proteomes" id="UP000032803">
    <property type="component" value="Chromosome I"/>
</dbReference>
<evidence type="ECO:0000313" key="2">
    <source>
        <dbReference type="EMBL" id="CEK11989.1"/>
    </source>
</evidence>
<accession>A0A0A8UZ03</accession>
<dbReference type="KEGG" id="lha:LHA_2998"/>
<dbReference type="EMBL" id="LN681225">
    <property type="protein sequence ID" value="CEK11989.1"/>
    <property type="molecule type" value="Genomic_DNA"/>
</dbReference>
<reference evidence="3" key="1">
    <citation type="submission" date="2014-09" db="EMBL/GenBank/DDBJ databases">
        <authorList>
            <person name="Gomez-Valero L."/>
        </authorList>
    </citation>
    <scope>NUCLEOTIDE SEQUENCE [LARGE SCALE GENOMIC DNA]</scope>
    <source>
        <strain evidence="3">ATCC35250</strain>
    </source>
</reference>
<evidence type="ECO:0000313" key="3">
    <source>
        <dbReference type="Proteomes" id="UP000032803"/>
    </source>
</evidence>
<protein>
    <submittedName>
        <fullName evidence="2">Putative effector protein A (LepA), substrate of the Dot/Icm secretion system</fullName>
    </submittedName>
</protein>
<proteinExistence type="predicted"/>
<sequence>MTDKIKELLHDLANLQQPYSLESLRLIFEKKKELFVKDVKLNEKYTSHWLVLCDINSEIVEWQRLQAELQKVANLKLEITALSSQHKIIQSRLKKIKTELLQKKGYFNHNAKPLFDTYHSYLLSKTPLLATAIPTHPSQQQRVLSAYLTILEEQLNALVLKTVRLNLADVLHRRRSFSANLKQLNIIVTETSTDAPQIYEKMKAIKARLVHFKTEFAKAQRELTENLSNQEVQKEIEYKLSLIETSKAELLSVGVKIAKSDLGQDIKTMLESDYEIAPNKEEFLIKQQNSLQWTNSAFNLHSWYSWSTNSSFNTDLKRSQAEFNYLQLLHQRGELTSRIKLLGEQLTSTSVLVNQSSTAPNSLIDLKKLQEHILQLFSEYAPNRKLTNVSNVSLVTEIADSLNSLDKRIDDAEKSLQLLEKLIEADSEILELRTNHSLTDETETLIPNNEEIIELRSTELQRQQEILILQEKITLCKTCLSHLAAIIKISSEQDTLRKEKKRLQTEMQLKNASQTQIPDCNTYESRIMQIQDTINLQISSLVTCQNLPTEMEIPIEPENEVNTEFTMLKKYQDDLCSWNSLICSNNQRATPSFQKWYQQLYIALQMHTFDETSCYQACQLLRDIHFELQSPNNDVLTHYQTLCADPQNQWQQLIQFKPPLPLVNDNNELAAVQHPALSRYLQALYEQQQVLEKYHSKESELLLQAIQNLHQGCLLYESNPKHPALQYLISNVDDPRYEILQKHRGFNIVNEWLAKFCSLLFDLIKNQQERTNYRQSFFFKPTKTVKLLQDTKAELISCMVG</sequence>
<keyword evidence="3" id="KW-1185">Reference proteome</keyword>